<feature type="compositionally biased region" description="Gly residues" evidence="2">
    <location>
        <begin position="248"/>
        <end position="260"/>
    </location>
</feature>
<protein>
    <submittedName>
        <fullName evidence="4">Disks large-associated protein 4</fullName>
    </submittedName>
</protein>
<evidence type="ECO:0000256" key="2">
    <source>
        <dbReference type="SAM" id="MobiDB-lite"/>
    </source>
</evidence>
<gene>
    <name evidence="4" type="primary">dlgap4a</name>
</gene>
<name>A0AAJ8DQ38_LATCA</name>
<dbReference type="AlphaFoldDB" id="A0AAJ8DQ38"/>
<feature type="compositionally biased region" description="Basic and acidic residues" evidence="2">
    <location>
        <begin position="1088"/>
        <end position="1107"/>
    </location>
</feature>
<feature type="compositionally biased region" description="Basic and acidic residues" evidence="2">
    <location>
        <begin position="1062"/>
        <end position="1071"/>
    </location>
</feature>
<feature type="compositionally biased region" description="Polar residues" evidence="2">
    <location>
        <begin position="778"/>
        <end position="789"/>
    </location>
</feature>
<dbReference type="GO" id="GO:0023052">
    <property type="term" value="P:signaling"/>
    <property type="evidence" value="ECO:0007669"/>
    <property type="project" value="InterPro"/>
</dbReference>
<dbReference type="KEGG" id="lcf:108900233"/>
<feature type="compositionally biased region" description="Polar residues" evidence="2">
    <location>
        <begin position="677"/>
        <end position="701"/>
    </location>
</feature>
<feature type="region of interest" description="Disordered" evidence="2">
    <location>
        <begin position="435"/>
        <end position="510"/>
    </location>
</feature>
<feature type="compositionally biased region" description="Low complexity" evidence="2">
    <location>
        <begin position="765"/>
        <end position="777"/>
    </location>
</feature>
<evidence type="ECO:0000313" key="3">
    <source>
        <dbReference type="Proteomes" id="UP000694890"/>
    </source>
</evidence>
<proteinExistence type="inferred from homology"/>
<comment type="similarity">
    <text evidence="1">Belongs to the SAPAP family.</text>
</comment>
<organism evidence="3 4">
    <name type="scientific">Lates calcarifer</name>
    <name type="common">Barramundi</name>
    <name type="synonym">Holocentrus calcarifer</name>
    <dbReference type="NCBI Taxonomy" id="8187"/>
    <lineage>
        <taxon>Eukaryota</taxon>
        <taxon>Metazoa</taxon>
        <taxon>Chordata</taxon>
        <taxon>Craniata</taxon>
        <taxon>Vertebrata</taxon>
        <taxon>Euteleostomi</taxon>
        <taxon>Actinopterygii</taxon>
        <taxon>Neopterygii</taxon>
        <taxon>Teleostei</taxon>
        <taxon>Neoteleostei</taxon>
        <taxon>Acanthomorphata</taxon>
        <taxon>Carangaria</taxon>
        <taxon>Carangaria incertae sedis</taxon>
        <taxon>Centropomidae</taxon>
        <taxon>Lates</taxon>
    </lineage>
</organism>
<feature type="region of interest" description="Disordered" evidence="2">
    <location>
        <begin position="241"/>
        <end position="298"/>
    </location>
</feature>
<dbReference type="PANTHER" id="PTHR12353:SF32">
    <property type="entry name" value="DISKS LARGE-ASSOCIATED PROTEIN 4"/>
    <property type="match status" value="1"/>
</dbReference>
<feature type="region of interest" description="Disordered" evidence="2">
    <location>
        <begin position="1062"/>
        <end position="1141"/>
    </location>
</feature>
<reference evidence="4" key="1">
    <citation type="submission" date="2025-08" db="UniProtKB">
        <authorList>
            <consortium name="RefSeq"/>
        </authorList>
    </citation>
    <scope>IDENTIFICATION</scope>
    <source>
        <tissue evidence="4">Brain</tissue>
    </source>
</reference>
<feature type="compositionally biased region" description="Basic and acidic residues" evidence="2">
    <location>
        <begin position="272"/>
        <end position="281"/>
    </location>
</feature>
<feature type="region of interest" description="Disordered" evidence="2">
    <location>
        <begin position="638"/>
        <end position="802"/>
    </location>
</feature>
<feature type="compositionally biased region" description="Polar residues" evidence="2">
    <location>
        <begin position="866"/>
        <end position="885"/>
    </location>
</feature>
<feature type="region of interest" description="Disordered" evidence="2">
    <location>
        <begin position="837"/>
        <end position="946"/>
    </location>
</feature>
<feature type="compositionally biased region" description="Polar residues" evidence="2">
    <location>
        <begin position="655"/>
        <end position="667"/>
    </location>
</feature>
<dbReference type="GO" id="GO:0060090">
    <property type="term" value="F:molecular adaptor activity"/>
    <property type="evidence" value="ECO:0007669"/>
    <property type="project" value="TreeGrafter"/>
</dbReference>
<feature type="compositionally biased region" description="Low complexity" evidence="2">
    <location>
        <begin position="708"/>
        <end position="721"/>
    </location>
</feature>
<dbReference type="InterPro" id="IPR005026">
    <property type="entry name" value="SAPAP"/>
</dbReference>
<dbReference type="Pfam" id="PF03359">
    <property type="entry name" value="GKAP"/>
    <property type="match status" value="1"/>
</dbReference>
<dbReference type="PANTHER" id="PTHR12353">
    <property type="entry name" value="DISKS LARGE-ASSOCIATED PROTEIN DAP SAP90/PSD-95-ASSOCIATED PROTEIN"/>
    <property type="match status" value="1"/>
</dbReference>
<evidence type="ECO:0000256" key="1">
    <source>
        <dbReference type="ARBA" id="ARBA00008839"/>
    </source>
</evidence>
<feature type="compositionally biased region" description="Low complexity" evidence="2">
    <location>
        <begin position="1072"/>
        <end position="1087"/>
    </location>
</feature>
<feature type="compositionally biased region" description="Low complexity" evidence="2">
    <location>
        <begin position="741"/>
        <end position="753"/>
    </location>
</feature>
<sequence length="1141" mass="122804">MHDEPFRSLDPYLLETCSKDDISATMKGLGANRSRHLSDSCEPAGCQQKPLCPLTSDPHSSFLLSPTINHYGTLDPHLHQCTPTSPSALTPDCLLPFSQMSNSSTFPRLHFTSQTDQVDCSQACLAGGGGVGQGNRAGTLSTSLSMGMGLGLGLTGAPMITSGSATISSAAAAKMNRLPSNLLDQLERHLPLQRDGFSTLQFHRGRMSKQRSESPGRIRHLMHSVQKLFAKSQSLENSAIKGSINGRSAGGMSGTTGAGEDGGRPTRRSKSKDRAKTEGPKQRPRPNTLGLWSSDDALDTDTTKAGTIAVGYRNPLTMMTLGRAVSDSQAPPRHIPQGYNTISAHTLKTSKSSSDLKFLACPATQVGSKEEEGRTRGSKDDTLVKRGSWSTLTLSQARQALQKGSATVNRTLLKSKSCHQDLAQQFLQVPLGDWAGTLSRSRPKGTEIPCRRMRSGSYVKAMGDLEDSEDSEGSPKPSPKSAARRQSYLKATQRSLSEHQPPPPPRKPRCYALMREDYLWSPLQSACSMQHLSSLPSLKELSTNRSLDNLDCLVSPLEAPPRHRNNDFSQCSGTLGRGSGTQRVSLHTFFQVCGQGCGHSVPYCDGESQAVEALDLPAPTCFRSRSHSYLRAIQAGCSQDEDTASVDSDSPPPTTTGYSYSSNTISNRKAPPPVPPRTTSKPLISVTLQSSTESAQDTYLDQQDRGSEANSQSGRSNSSDSLCSIRTGSLAKGTQPPPAAVPAATPAPAAGSVPPIPAPRDLPPTITVATATTSTSTQPQNDTLSTGVTLEQPPTAPKRKLSSIGIQVDCLVPIPREEPLPLAAPLKFQSIGVQVENGRPLSRDSSMASRQNTETEPQEPQDAAPTENNTVNCTNSQTANSTAPNGQDKAMEQQPLKHTSAPSRISTSPPENLDPALDPSSLPPPDPSLETGNCSTHGDSVQSSTPACLRDGNWFLKLLQAETGRMEGWCQQMEQETKDNKLSEEVLGTIRSAVGSAQLLMSQKFEQFRGLCNENLNANANPRPTAQDLAGFWDLLQLSIEDISMKFDELYQLKANNWQLPEKSEKKDENKQLPSSVPKKQSKPKLSAGKDRSVDSAVDKQRQEARKRLMAAKRAASVRQNSATESADSIEIYVPEAQTRL</sequence>
<dbReference type="CTD" id="562742"/>
<feature type="compositionally biased region" description="Polar residues" evidence="2">
    <location>
        <begin position="896"/>
        <end position="910"/>
    </location>
</feature>
<dbReference type="GO" id="GO:0098978">
    <property type="term" value="C:glutamatergic synapse"/>
    <property type="evidence" value="ECO:0007669"/>
    <property type="project" value="TreeGrafter"/>
</dbReference>
<evidence type="ECO:0000313" key="4">
    <source>
        <dbReference type="RefSeq" id="XP_050927282.1"/>
    </source>
</evidence>
<dbReference type="Proteomes" id="UP000694890">
    <property type="component" value="Linkage group LG6"/>
</dbReference>
<feature type="compositionally biased region" description="Polar residues" evidence="2">
    <location>
        <begin position="1118"/>
        <end position="1127"/>
    </location>
</feature>
<dbReference type="GeneID" id="108900233"/>
<accession>A0AAJ8DQ38</accession>
<feature type="compositionally biased region" description="Polar residues" evidence="2">
    <location>
        <begin position="930"/>
        <end position="946"/>
    </location>
</feature>
<dbReference type="GO" id="GO:0099572">
    <property type="term" value="C:postsynaptic specialization"/>
    <property type="evidence" value="ECO:0007669"/>
    <property type="project" value="TreeGrafter"/>
</dbReference>
<feature type="region of interest" description="Disordered" evidence="2">
    <location>
        <begin position="198"/>
        <end position="218"/>
    </location>
</feature>
<dbReference type="RefSeq" id="XP_050927282.1">
    <property type="nucleotide sequence ID" value="XM_051071325.1"/>
</dbReference>
<feature type="compositionally biased region" description="Polar residues" evidence="2">
    <location>
        <begin position="843"/>
        <end position="855"/>
    </location>
</feature>